<dbReference type="EMBL" id="WHLY01000002">
    <property type="protein sequence ID" value="MPR33732.1"/>
    <property type="molecule type" value="Genomic_DNA"/>
</dbReference>
<dbReference type="RefSeq" id="WP_152759333.1">
    <property type="nucleotide sequence ID" value="NZ_WHLY01000002.1"/>
</dbReference>
<protein>
    <submittedName>
        <fullName evidence="1">Uncharacterized protein</fullName>
    </submittedName>
</protein>
<keyword evidence="2" id="KW-1185">Reference proteome</keyword>
<dbReference type="Proteomes" id="UP000479293">
    <property type="component" value="Unassembled WGS sequence"/>
</dbReference>
<sequence length="196" mass="22199">MIKLKGLLLLAILSAFWSCKKDECEGKEYYTADSRVIEAIPYTDKQVVRFLTNRGDVILANVKRSFEVERSDFMCDEGLLVNFNTGDPLPYMQIIYRASSSNGPVIQINFTPNRDHISYGMQILLLEGEKMGAFLPGEYRKAIFHDTITIEGHSYTKVVEIVDTAPAWKGIVHLFYSKAYGIIQFKTGEGLVVSRQ</sequence>
<name>A0A7C9FRP0_9BACT</name>
<proteinExistence type="predicted"/>
<dbReference type="AlphaFoldDB" id="A0A7C9FRP0"/>
<gene>
    <name evidence="1" type="ORF">GBK04_10205</name>
</gene>
<evidence type="ECO:0000313" key="1">
    <source>
        <dbReference type="EMBL" id="MPR33732.1"/>
    </source>
</evidence>
<comment type="caution">
    <text evidence="1">The sequence shown here is derived from an EMBL/GenBank/DDBJ whole genome shotgun (WGS) entry which is preliminary data.</text>
</comment>
<accession>A0A7C9FRP0</accession>
<organism evidence="1 2">
    <name type="scientific">Salmonirosea aquatica</name>
    <dbReference type="NCBI Taxonomy" id="2654236"/>
    <lineage>
        <taxon>Bacteria</taxon>
        <taxon>Pseudomonadati</taxon>
        <taxon>Bacteroidota</taxon>
        <taxon>Cytophagia</taxon>
        <taxon>Cytophagales</taxon>
        <taxon>Spirosomataceae</taxon>
        <taxon>Salmonirosea</taxon>
    </lineage>
</organism>
<reference evidence="1 2" key="1">
    <citation type="submission" date="2019-10" db="EMBL/GenBank/DDBJ databases">
        <title>Draft Genome Sequence of Cytophagaceae sp. SJW1-29.</title>
        <authorList>
            <person name="Choi A."/>
        </authorList>
    </citation>
    <scope>NUCLEOTIDE SEQUENCE [LARGE SCALE GENOMIC DNA]</scope>
    <source>
        <strain evidence="1 2">SJW1-29</strain>
    </source>
</reference>
<evidence type="ECO:0000313" key="2">
    <source>
        <dbReference type="Proteomes" id="UP000479293"/>
    </source>
</evidence>